<evidence type="ECO:0000256" key="2">
    <source>
        <dbReference type="ARBA" id="ARBA00009347"/>
    </source>
</evidence>
<comment type="caution">
    <text evidence="10">The sequence shown here is derived from an EMBL/GenBank/DDBJ whole genome shotgun (WGS) entry which is preliminary data.</text>
</comment>
<dbReference type="InterPro" id="IPR006091">
    <property type="entry name" value="Acyl-CoA_Oxase/DH_mid-dom"/>
</dbReference>
<dbReference type="InterPro" id="IPR009100">
    <property type="entry name" value="AcylCoA_DH/oxidase_NM_dom_sf"/>
</dbReference>
<evidence type="ECO:0000256" key="3">
    <source>
        <dbReference type="ARBA" id="ARBA00022630"/>
    </source>
</evidence>
<dbReference type="SUPFAM" id="SSF47203">
    <property type="entry name" value="Acyl-CoA dehydrogenase C-terminal domain-like"/>
    <property type="match status" value="1"/>
</dbReference>
<dbReference type="Pfam" id="PF00441">
    <property type="entry name" value="Acyl-CoA_dh_1"/>
    <property type="match status" value="1"/>
</dbReference>
<dbReference type="PANTHER" id="PTHR43292">
    <property type="entry name" value="ACYL-COA DEHYDROGENASE"/>
    <property type="match status" value="1"/>
</dbReference>
<evidence type="ECO:0000259" key="7">
    <source>
        <dbReference type="Pfam" id="PF00441"/>
    </source>
</evidence>
<dbReference type="InterPro" id="IPR009075">
    <property type="entry name" value="AcylCo_DH/oxidase_C"/>
</dbReference>
<dbReference type="InterPro" id="IPR052161">
    <property type="entry name" value="Mycobact_Acyl-CoA_DH"/>
</dbReference>
<dbReference type="PANTHER" id="PTHR43292:SF3">
    <property type="entry name" value="ACYL-COA DEHYDROGENASE FADE29"/>
    <property type="match status" value="1"/>
</dbReference>
<dbReference type="Gene3D" id="1.10.540.10">
    <property type="entry name" value="Acyl-CoA dehydrogenase/oxidase, N-terminal domain"/>
    <property type="match status" value="1"/>
</dbReference>
<protein>
    <submittedName>
        <fullName evidence="10">Acyl-CoA dehydrogenase family protein</fullName>
    </submittedName>
</protein>
<accession>A0ABU0Z9L7</accession>
<dbReference type="Pfam" id="PF02771">
    <property type="entry name" value="Acyl-CoA_dh_N"/>
    <property type="match status" value="1"/>
</dbReference>
<dbReference type="SUPFAM" id="SSF56645">
    <property type="entry name" value="Acyl-CoA dehydrogenase NM domain-like"/>
    <property type="match status" value="1"/>
</dbReference>
<dbReference type="InterPro" id="IPR037069">
    <property type="entry name" value="AcylCoA_DH/ox_N_sf"/>
</dbReference>
<evidence type="ECO:0000256" key="5">
    <source>
        <dbReference type="ARBA" id="ARBA00023002"/>
    </source>
</evidence>
<evidence type="ECO:0000313" key="11">
    <source>
        <dbReference type="Proteomes" id="UP001230908"/>
    </source>
</evidence>
<keyword evidence="5 6" id="KW-0560">Oxidoreductase</keyword>
<evidence type="ECO:0000259" key="8">
    <source>
        <dbReference type="Pfam" id="PF02770"/>
    </source>
</evidence>
<evidence type="ECO:0000259" key="9">
    <source>
        <dbReference type="Pfam" id="PF02771"/>
    </source>
</evidence>
<feature type="domain" description="Acyl-CoA dehydrogenase/oxidase N-terminal" evidence="9">
    <location>
        <begin position="6"/>
        <end position="123"/>
    </location>
</feature>
<proteinExistence type="inferred from homology"/>
<dbReference type="Pfam" id="PF02770">
    <property type="entry name" value="Acyl-CoA_dh_M"/>
    <property type="match status" value="1"/>
</dbReference>
<comment type="similarity">
    <text evidence="2 6">Belongs to the acyl-CoA dehydrogenase family.</text>
</comment>
<feature type="domain" description="Acyl-CoA dehydrogenase/oxidase C-terminal" evidence="7">
    <location>
        <begin position="233"/>
        <end position="389"/>
    </location>
</feature>
<name>A0ABU0Z9L7_9ACTN</name>
<dbReference type="EMBL" id="JAVHUY010000003">
    <property type="protein sequence ID" value="MDQ7903739.1"/>
    <property type="molecule type" value="Genomic_DNA"/>
</dbReference>
<dbReference type="InterPro" id="IPR013786">
    <property type="entry name" value="AcylCoA_DH/ox_N"/>
</dbReference>
<comment type="cofactor">
    <cofactor evidence="1 6">
        <name>FAD</name>
        <dbReference type="ChEBI" id="CHEBI:57692"/>
    </cofactor>
</comment>
<evidence type="ECO:0000256" key="4">
    <source>
        <dbReference type="ARBA" id="ARBA00022827"/>
    </source>
</evidence>
<keyword evidence="11" id="KW-1185">Reference proteome</keyword>
<dbReference type="InterPro" id="IPR046373">
    <property type="entry name" value="Acyl-CoA_Oxase/DH_mid-dom_sf"/>
</dbReference>
<dbReference type="RefSeq" id="WP_308711014.1">
    <property type="nucleotide sequence ID" value="NZ_JAVHUY010000003.1"/>
</dbReference>
<evidence type="ECO:0000256" key="6">
    <source>
        <dbReference type="RuleBase" id="RU362125"/>
    </source>
</evidence>
<evidence type="ECO:0000313" key="10">
    <source>
        <dbReference type="EMBL" id="MDQ7903739.1"/>
    </source>
</evidence>
<dbReference type="Gene3D" id="1.20.140.10">
    <property type="entry name" value="Butyryl-CoA Dehydrogenase, subunit A, domain 3"/>
    <property type="match status" value="1"/>
</dbReference>
<organism evidence="10 11">
    <name type="scientific">Phytohabitans maris</name>
    <dbReference type="NCBI Taxonomy" id="3071409"/>
    <lineage>
        <taxon>Bacteria</taxon>
        <taxon>Bacillati</taxon>
        <taxon>Actinomycetota</taxon>
        <taxon>Actinomycetes</taxon>
        <taxon>Micromonosporales</taxon>
        <taxon>Micromonosporaceae</taxon>
    </lineage>
</organism>
<sequence>MDIAYTAEEDAFRAEVRAWLGEVLPALPPAPPPHDWPARRVFDTTWQRTLYDAGYGGLDWPAEYGGRGASPVQQLILLEETERARAPYGVANYVGLKHAGPTIAAEGTPAQKERHLGPILRGDEVWCQGFSEPGAGSDLASLRTRAVRDGDDYVLTGQKIWTSHSLVADFCEILVRTDPDAPKHKGLTWLIMPMDAPGVRLRPLRTIMGSTDFAEMFLDGVRVPVANRVGAENDGWRVAMVTLSFERGTAFTGELVNSMVLVEELARLARKLTRRSGTAWNDAGLRREIGHLAAGYDALWALTLRNVSEAAAGSVPGVGATVFKLRLTELRTTLLELFARLLGRAGLTMSDLDDLGNGYYVEERLRALSLTIAGGTSNIQRNIIAERLLGLPK</sequence>
<dbReference type="InterPro" id="IPR036250">
    <property type="entry name" value="AcylCo_DH-like_C"/>
</dbReference>
<dbReference type="Gene3D" id="2.40.110.10">
    <property type="entry name" value="Butyryl-CoA Dehydrogenase, subunit A, domain 2"/>
    <property type="match status" value="1"/>
</dbReference>
<gene>
    <name evidence="10" type="ORF">RB614_04310</name>
</gene>
<keyword evidence="3 6" id="KW-0285">Flavoprotein</keyword>
<reference evidence="10 11" key="1">
    <citation type="submission" date="2023-08" db="EMBL/GenBank/DDBJ databases">
        <title>Phytohabitans sansha sp. nov., isolated from marine sediment.</title>
        <authorList>
            <person name="Zhao Y."/>
            <person name="Yi K."/>
        </authorList>
    </citation>
    <scope>NUCLEOTIDE SEQUENCE [LARGE SCALE GENOMIC DNA]</scope>
    <source>
        <strain evidence="10 11">ZYX-F-186</strain>
    </source>
</reference>
<dbReference type="Proteomes" id="UP001230908">
    <property type="component" value="Unassembled WGS sequence"/>
</dbReference>
<feature type="domain" description="Acyl-CoA oxidase/dehydrogenase middle" evidence="8">
    <location>
        <begin position="127"/>
        <end position="220"/>
    </location>
</feature>
<keyword evidence="4 6" id="KW-0274">FAD</keyword>
<evidence type="ECO:0000256" key="1">
    <source>
        <dbReference type="ARBA" id="ARBA00001974"/>
    </source>
</evidence>